<reference evidence="3 4" key="1">
    <citation type="submission" date="2017-05" db="EMBL/GenBank/DDBJ databases">
        <title>Genomic insights into alkan degradation activity of Oleiphilus messinensis.</title>
        <authorList>
            <person name="Kozyavkin S.A."/>
            <person name="Slesarev A.I."/>
            <person name="Golyshin P.N."/>
            <person name="Korzhenkov A."/>
            <person name="Golyshina O.N."/>
            <person name="Toshchakov S.V."/>
        </authorList>
    </citation>
    <scope>NUCLEOTIDE SEQUENCE [LARGE SCALE GENOMIC DNA]</scope>
    <source>
        <strain evidence="3 4">ME102</strain>
    </source>
</reference>
<evidence type="ECO:0000313" key="4">
    <source>
        <dbReference type="Proteomes" id="UP000196027"/>
    </source>
</evidence>
<dbReference type="InterPro" id="IPR000073">
    <property type="entry name" value="AB_hydrolase_1"/>
</dbReference>
<evidence type="ECO:0000259" key="2">
    <source>
        <dbReference type="Pfam" id="PF00561"/>
    </source>
</evidence>
<dbReference type="Proteomes" id="UP000196027">
    <property type="component" value="Chromosome"/>
</dbReference>
<organism evidence="3 4">
    <name type="scientific">Oleiphilus messinensis</name>
    <dbReference type="NCBI Taxonomy" id="141451"/>
    <lineage>
        <taxon>Bacteria</taxon>
        <taxon>Pseudomonadati</taxon>
        <taxon>Pseudomonadota</taxon>
        <taxon>Gammaproteobacteria</taxon>
        <taxon>Oceanospirillales</taxon>
        <taxon>Oleiphilaceae</taxon>
        <taxon>Oleiphilus</taxon>
    </lineage>
</organism>
<feature type="chain" id="PRO_5012801654" evidence="1">
    <location>
        <begin position="24"/>
        <end position="316"/>
    </location>
</feature>
<keyword evidence="4" id="KW-1185">Reference proteome</keyword>
<dbReference type="Pfam" id="PF00561">
    <property type="entry name" value="Abhydrolase_1"/>
    <property type="match status" value="1"/>
</dbReference>
<accession>A0A1Y0ID30</accession>
<dbReference type="EMBL" id="CP021425">
    <property type="protein sequence ID" value="ARU58438.1"/>
    <property type="molecule type" value="Genomic_DNA"/>
</dbReference>
<dbReference type="Gene3D" id="3.40.50.1820">
    <property type="entry name" value="alpha/beta hydrolase"/>
    <property type="match status" value="1"/>
</dbReference>
<feature type="signal peptide" evidence="1">
    <location>
        <begin position="1"/>
        <end position="23"/>
    </location>
</feature>
<dbReference type="RefSeq" id="WP_087464611.1">
    <property type="nucleotide sequence ID" value="NZ_CP021425.1"/>
</dbReference>
<dbReference type="AlphaFoldDB" id="A0A1Y0ID30"/>
<dbReference type="OrthoDB" id="2004167at2"/>
<dbReference type="SUPFAM" id="SSF53474">
    <property type="entry name" value="alpha/beta-Hydrolases"/>
    <property type="match status" value="1"/>
</dbReference>
<sequence length="316" mass="33556">MKTIIKLLLSTTLIFIFSNPALAWFKKDTSYAKTKYPIVLAHGMSGFDQIGPLDYWYGIPTDLSARGADVHLTQVAAFQSSEERGEQLLAQVEEILAITGADKINLIGHSHGSHSARYVAAALPDRIASVTSVGGPNKGSPVADVVKLASEVVGPDLSVAIASIVNGFGALVGLGAGELLEQDSLAGLHSLTTAGAADFNARFPAGIPTTACGEGDYVVNNIRYYSWSGTRPATNILDPIDLPLLASSAAFIGTADPENDGLVGRCSSHLGQVIRDTYRMNHLDEVNQVLGLTYWLETDPVVVFRNHANRLKNAGL</sequence>
<evidence type="ECO:0000256" key="1">
    <source>
        <dbReference type="SAM" id="SignalP"/>
    </source>
</evidence>
<evidence type="ECO:0000313" key="3">
    <source>
        <dbReference type="EMBL" id="ARU58438.1"/>
    </source>
</evidence>
<gene>
    <name evidence="3" type="ORF">OLMES_4442</name>
</gene>
<dbReference type="KEGG" id="ome:OLMES_4442"/>
<keyword evidence="1" id="KW-0732">Signal</keyword>
<dbReference type="InterPro" id="IPR029058">
    <property type="entry name" value="AB_hydrolase_fold"/>
</dbReference>
<feature type="domain" description="AB hydrolase-1" evidence="2">
    <location>
        <begin position="36"/>
        <end position="285"/>
    </location>
</feature>
<proteinExistence type="predicted"/>
<protein>
    <submittedName>
        <fullName evidence="3">Lipase</fullName>
    </submittedName>
</protein>
<name>A0A1Y0ID30_9GAMM</name>